<protein>
    <submittedName>
        <fullName evidence="2 3">Cobaltochelatase subunit CobN</fullName>
    </submittedName>
</protein>
<dbReference type="EMBL" id="ATLV01020060">
    <property type="status" value="NOT_ANNOTATED_CDS"/>
    <property type="molecule type" value="Genomic_DNA"/>
</dbReference>
<name>A0A084W3M8_ANOSI</name>
<feature type="region of interest" description="Disordered" evidence="1">
    <location>
        <begin position="83"/>
        <end position="112"/>
    </location>
</feature>
<evidence type="ECO:0000313" key="2">
    <source>
        <dbReference type="EMBL" id="KFB44822.1"/>
    </source>
</evidence>
<dbReference type="EMBL" id="KE525293">
    <property type="protein sequence ID" value="KFB44822.1"/>
    <property type="molecule type" value="Genomic_DNA"/>
</dbReference>
<evidence type="ECO:0000313" key="4">
    <source>
        <dbReference type="Proteomes" id="UP000030765"/>
    </source>
</evidence>
<dbReference type="Proteomes" id="UP000030765">
    <property type="component" value="Unassembled WGS sequence"/>
</dbReference>
<reference evidence="2 4" key="1">
    <citation type="journal article" date="2014" name="BMC Genomics">
        <title>Genome sequence of Anopheles sinensis provides insight into genetics basis of mosquito competence for malaria parasites.</title>
        <authorList>
            <person name="Zhou D."/>
            <person name="Zhang D."/>
            <person name="Ding G."/>
            <person name="Shi L."/>
            <person name="Hou Q."/>
            <person name="Ye Y."/>
            <person name="Xu Y."/>
            <person name="Zhou H."/>
            <person name="Xiong C."/>
            <person name="Li S."/>
            <person name="Yu J."/>
            <person name="Hong S."/>
            <person name="Yu X."/>
            <person name="Zou P."/>
            <person name="Chen C."/>
            <person name="Chang X."/>
            <person name="Wang W."/>
            <person name="Lv Y."/>
            <person name="Sun Y."/>
            <person name="Ma L."/>
            <person name="Shen B."/>
            <person name="Zhu C."/>
        </authorList>
    </citation>
    <scope>NUCLEOTIDE SEQUENCE [LARGE SCALE GENOMIC DNA]</scope>
</reference>
<evidence type="ECO:0000313" key="3">
    <source>
        <dbReference type="EnsemblMetazoa" id="ASIC012732-PA"/>
    </source>
</evidence>
<evidence type="ECO:0000256" key="1">
    <source>
        <dbReference type="SAM" id="MobiDB-lite"/>
    </source>
</evidence>
<gene>
    <name evidence="2" type="ORF">ZHAS_00012732</name>
</gene>
<keyword evidence="4" id="KW-1185">Reference proteome</keyword>
<accession>A0A084W3M8</accession>
<reference evidence="3" key="2">
    <citation type="submission" date="2020-05" db="UniProtKB">
        <authorList>
            <consortium name="EnsemblMetazoa"/>
        </authorList>
    </citation>
    <scope>IDENTIFICATION</scope>
</reference>
<organism evidence="2">
    <name type="scientific">Anopheles sinensis</name>
    <name type="common">Mosquito</name>
    <dbReference type="NCBI Taxonomy" id="74873"/>
    <lineage>
        <taxon>Eukaryota</taxon>
        <taxon>Metazoa</taxon>
        <taxon>Ecdysozoa</taxon>
        <taxon>Arthropoda</taxon>
        <taxon>Hexapoda</taxon>
        <taxon>Insecta</taxon>
        <taxon>Pterygota</taxon>
        <taxon>Neoptera</taxon>
        <taxon>Endopterygota</taxon>
        <taxon>Diptera</taxon>
        <taxon>Nematocera</taxon>
        <taxon>Culicoidea</taxon>
        <taxon>Culicidae</taxon>
        <taxon>Anophelinae</taxon>
        <taxon>Anopheles</taxon>
    </lineage>
</organism>
<proteinExistence type="predicted"/>
<sequence length="149" mass="16176">MTNGISGIRQAFYSTLCRSRVTSVATPWRITGAVYQVFYLASIITILHPVPPSPHPIVSSTGEPLEWGLIVMEFVLHSSNPLRTAPPSAPSRCLGKSGRVVGHGRSGGKNSNEPKLISSCRFITPCFRQRGLAEEAGSFEKIPTPEQDK</sequence>
<dbReference type="VEuPathDB" id="VectorBase:ASIC012732"/>
<dbReference type="EnsemblMetazoa" id="ASIC012732-RA">
    <property type="protein sequence ID" value="ASIC012732-PA"/>
    <property type="gene ID" value="ASIC012732"/>
</dbReference>
<dbReference type="AlphaFoldDB" id="A0A084W3M8"/>